<protein>
    <recommendedName>
        <fullName evidence="3 6">Mediator of RNA polymerase II transcription subunit 20</fullName>
    </recommendedName>
    <alternativeName>
        <fullName evidence="5 6">Mediator complex subunit 20</fullName>
    </alternativeName>
</protein>
<comment type="function">
    <text evidence="6">Component of the Mediator complex, a coactivator involved in the regulated transcription of nearly all RNA polymerase II-dependent genes. Mediator functions as a bridge to convey information from gene-specific regulatory proteins to the basal RNA polymerase II transcription machinery. Mediator is recruited to promoters by direct interactions with regulatory proteins and serves as a scaffold for the assembly of a functional preinitiation complex with RNA polymerase II and the general transcription factors.</text>
</comment>
<dbReference type="AlphaFoldDB" id="A0A1A9VD55"/>
<keyword evidence="6" id="KW-0010">Activator</keyword>
<evidence type="ECO:0000256" key="2">
    <source>
        <dbReference type="ARBA" id="ARBA00010743"/>
    </source>
</evidence>
<dbReference type="GO" id="GO:0006357">
    <property type="term" value="P:regulation of transcription by RNA polymerase II"/>
    <property type="evidence" value="ECO:0007669"/>
    <property type="project" value="InterPro"/>
</dbReference>
<evidence type="ECO:0000313" key="7">
    <source>
        <dbReference type="EnsemblMetazoa" id="GAUT033476-PA"/>
    </source>
</evidence>
<dbReference type="EnsemblMetazoa" id="GAUT033476-RA">
    <property type="protein sequence ID" value="GAUT033476-PA"/>
    <property type="gene ID" value="GAUT033476"/>
</dbReference>
<proteinExistence type="inferred from homology"/>
<evidence type="ECO:0000256" key="4">
    <source>
        <dbReference type="ARBA" id="ARBA00023242"/>
    </source>
</evidence>
<evidence type="ECO:0000313" key="8">
    <source>
        <dbReference type="Proteomes" id="UP000078200"/>
    </source>
</evidence>
<dbReference type="InterPro" id="IPR013921">
    <property type="entry name" value="Mediator_Med20"/>
</dbReference>
<accession>A0A1A9VD55</accession>
<keyword evidence="6" id="KW-0804">Transcription</keyword>
<dbReference type="Proteomes" id="UP000078200">
    <property type="component" value="Unassembled WGS sequence"/>
</dbReference>
<dbReference type="GO" id="GO:0016592">
    <property type="term" value="C:mediator complex"/>
    <property type="evidence" value="ECO:0007669"/>
    <property type="project" value="InterPro"/>
</dbReference>
<keyword evidence="4 6" id="KW-0539">Nucleus</keyword>
<name>A0A1A9VD55_GLOAU</name>
<dbReference type="PANTHER" id="PTHR12465:SF0">
    <property type="entry name" value="MEDIATOR OF RNA POLYMERASE II TRANSCRIPTION SUBUNIT 20"/>
    <property type="match status" value="1"/>
</dbReference>
<keyword evidence="8" id="KW-1185">Reference proteome</keyword>
<dbReference type="STRING" id="7395.A0A1A9VD55"/>
<evidence type="ECO:0000256" key="5">
    <source>
        <dbReference type="ARBA" id="ARBA00031954"/>
    </source>
</evidence>
<evidence type="ECO:0000256" key="1">
    <source>
        <dbReference type="ARBA" id="ARBA00004123"/>
    </source>
</evidence>
<dbReference type="Pfam" id="PF08612">
    <property type="entry name" value="Med20"/>
    <property type="match status" value="1"/>
</dbReference>
<dbReference type="GO" id="GO:0003713">
    <property type="term" value="F:transcription coactivator activity"/>
    <property type="evidence" value="ECO:0007669"/>
    <property type="project" value="TreeGrafter"/>
</dbReference>
<gene>
    <name evidence="6" type="primary">MED20</name>
</gene>
<dbReference type="VEuPathDB" id="VectorBase:GAUT033476"/>
<evidence type="ECO:0000256" key="3">
    <source>
        <dbReference type="ARBA" id="ARBA00019690"/>
    </source>
</evidence>
<keyword evidence="6" id="KW-0805">Transcription regulation</keyword>
<reference evidence="7" key="1">
    <citation type="submission" date="2020-05" db="UniProtKB">
        <authorList>
            <consortium name="EnsemblMetazoa"/>
        </authorList>
    </citation>
    <scope>IDENTIFICATION</scope>
    <source>
        <strain evidence="7">TTRI</strain>
    </source>
</reference>
<dbReference type="PANTHER" id="PTHR12465">
    <property type="entry name" value="UBIQUITIN SPECIFIC PROTEASE HOMOLOG 49"/>
    <property type="match status" value="1"/>
</dbReference>
<comment type="similarity">
    <text evidence="2 6">Belongs to the Mediator complex subunit 20 family.</text>
</comment>
<organism evidence="7 8">
    <name type="scientific">Glossina austeni</name>
    <name type="common">Savannah tsetse fly</name>
    <dbReference type="NCBI Taxonomy" id="7395"/>
    <lineage>
        <taxon>Eukaryota</taxon>
        <taxon>Metazoa</taxon>
        <taxon>Ecdysozoa</taxon>
        <taxon>Arthropoda</taxon>
        <taxon>Hexapoda</taxon>
        <taxon>Insecta</taxon>
        <taxon>Pterygota</taxon>
        <taxon>Neoptera</taxon>
        <taxon>Endopterygota</taxon>
        <taxon>Diptera</taxon>
        <taxon>Brachycera</taxon>
        <taxon>Muscomorpha</taxon>
        <taxon>Hippoboscoidea</taxon>
        <taxon>Glossinidae</taxon>
        <taxon>Glossina</taxon>
    </lineage>
</organism>
<comment type="subcellular location">
    <subcellularLocation>
        <location evidence="1 6">Nucleus</location>
    </subcellularLocation>
</comment>
<sequence length="245" mass="27319">MGVTILYSYITPEGKTGAQAIDNLSKRLLALGAVHTGQFLVDCESYMTAPQHGPSKVVHVIHNSEYPVTTFSILDTGTGKQIPLIADNIFDLVIIKMTAINTNKKQTRIESKGARFEYGDFIVKLGSVTMTENFKGILIEIEYRACLVVSFCWELIREMMESFLGTTMPKEYPAYFTSQAHTHTIVNAMGQQQMHAKQNDTYDIMDTVNQYLEHFTNYRKQSNIPQSQVAAGSANVTMSSGLRVG</sequence>
<evidence type="ECO:0000256" key="6">
    <source>
        <dbReference type="RuleBase" id="RU364152"/>
    </source>
</evidence>
<comment type="subunit">
    <text evidence="6">Component of the Mediator complex.</text>
</comment>